<sequence length="336" mass="37779">MPATDRPRLLARQRELLERHRDRWEDAFRGLISNCEYHNGFAERVTLSVDELVHGLADLVHHTPVVRVRLRDLNANTVAAAAHVQALARVRELDLNRAPLAPEVFRALIGSPHLTRLRSLQLARTGLGDNGVRALVASNVFGRLEYLNLSHTNLTVVGLIALVGAIRNRTTALRVLVLRGAPRLPPGSVLPLPQAVPIGVRQALEAQIGLELGKPVNLLARLHAERAGLSADFRRWVELLRTRGPRELPRAVTALGLPDPLRHAFVRVCQRRVVWRANRLGFVPPEEDSGSENLLRLLRLLFEMADERDERALVDHFLDLYMRYERGDLPEDGKTR</sequence>
<dbReference type="AlphaFoldDB" id="A0A6M5Z2V6"/>
<dbReference type="Proteomes" id="UP000503447">
    <property type="component" value="Chromosome"/>
</dbReference>
<accession>A0A6M5Z2V6</accession>
<dbReference type="EMBL" id="CP053452">
    <property type="protein sequence ID" value="QJX00760.1"/>
    <property type="molecule type" value="Genomic_DNA"/>
</dbReference>
<evidence type="ECO:0000313" key="2">
    <source>
        <dbReference type="Proteomes" id="UP000503447"/>
    </source>
</evidence>
<protein>
    <submittedName>
        <fullName evidence="1">Uncharacterized protein</fullName>
    </submittedName>
</protein>
<dbReference type="SUPFAM" id="SSF52047">
    <property type="entry name" value="RNI-like"/>
    <property type="match status" value="1"/>
</dbReference>
<dbReference type="KEGG" id="ftj:FTUN_8392"/>
<proteinExistence type="predicted"/>
<organism evidence="1 2">
    <name type="scientific">Frigoriglobus tundricola</name>
    <dbReference type="NCBI Taxonomy" id="2774151"/>
    <lineage>
        <taxon>Bacteria</taxon>
        <taxon>Pseudomonadati</taxon>
        <taxon>Planctomycetota</taxon>
        <taxon>Planctomycetia</taxon>
        <taxon>Gemmatales</taxon>
        <taxon>Gemmataceae</taxon>
        <taxon>Frigoriglobus</taxon>
    </lineage>
</organism>
<dbReference type="Pfam" id="PF13516">
    <property type="entry name" value="LRR_6"/>
    <property type="match status" value="2"/>
</dbReference>
<dbReference type="RefSeq" id="WP_227254640.1">
    <property type="nucleotide sequence ID" value="NZ_CP053452.2"/>
</dbReference>
<name>A0A6M5Z2V6_9BACT</name>
<gene>
    <name evidence="1" type="ORF">FTUN_8392</name>
</gene>
<dbReference type="InterPro" id="IPR001611">
    <property type="entry name" value="Leu-rich_rpt"/>
</dbReference>
<dbReference type="InterPro" id="IPR032675">
    <property type="entry name" value="LRR_dom_sf"/>
</dbReference>
<reference evidence="2" key="1">
    <citation type="submission" date="2020-05" db="EMBL/GenBank/DDBJ databases">
        <title>Frigoriglobus tundricola gen. nov., sp. nov., a psychrotolerant cellulolytic planctomycete of the family Gemmataceae with two divergent copies of 16S rRNA gene.</title>
        <authorList>
            <person name="Kulichevskaya I.S."/>
            <person name="Ivanova A.A."/>
            <person name="Naumoff D.G."/>
            <person name="Beletsky A.V."/>
            <person name="Rijpstra W.I.C."/>
            <person name="Sinninghe Damste J.S."/>
            <person name="Mardanov A.V."/>
            <person name="Ravin N.V."/>
            <person name="Dedysh S.N."/>
        </authorList>
    </citation>
    <scope>NUCLEOTIDE SEQUENCE [LARGE SCALE GENOMIC DNA]</scope>
    <source>
        <strain evidence="2">PL17</strain>
    </source>
</reference>
<evidence type="ECO:0000313" key="1">
    <source>
        <dbReference type="EMBL" id="QJX00760.1"/>
    </source>
</evidence>
<dbReference type="Gene3D" id="3.80.10.10">
    <property type="entry name" value="Ribonuclease Inhibitor"/>
    <property type="match status" value="1"/>
</dbReference>
<keyword evidence="2" id="KW-1185">Reference proteome</keyword>